<comment type="caution">
    <text evidence="8">The sequence shown here is derived from an EMBL/GenBank/DDBJ whole genome shotgun (WGS) entry which is preliminary data.</text>
</comment>
<evidence type="ECO:0000256" key="6">
    <source>
        <dbReference type="SAM" id="MobiDB-lite"/>
    </source>
</evidence>
<evidence type="ECO:0000313" key="9">
    <source>
        <dbReference type="Proteomes" id="UP001321473"/>
    </source>
</evidence>
<dbReference type="InterPro" id="IPR029058">
    <property type="entry name" value="AB_hydrolase_fold"/>
</dbReference>
<comment type="similarity">
    <text evidence="1">Belongs to the AB hydrolase superfamily.</text>
</comment>
<dbReference type="PANTHER" id="PTHR14189:SF0">
    <property type="entry name" value="PROTEIN PHOSPHATASE METHYLESTERASE 1"/>
    <property type="match status" value="1"/>
</dbReference>
<evidence type="ECO:0000256" key="3">
    <source>
        <dbReference type="ARBA" id="ARBA00022487"/>
    </source>
</evidence>
<reference evidence="8 9" key="1">
    <citation type="journal article" date="2023" name="Arcadia Sci">
        <title>De novo assembly of a long-read Amblyomma americanum tick genome.</title>
        <authorList>
            <person name="Chou S."/>
            <person name="Poskanzer K.E."/>
            <person name="Rollins M."/>
            <person name="Thuy-Boun P.S."/>
        </authorList>
    </citation>
    <scope>NUCLEOTIDE SEQUENCE [LARGE SCALE GENOMIC DNA]</scope>
    <source>
        <strain evidence="8">F_SG_1</strain>
        <tissue evidence="8">Salivary glands</tissue>
    </source>
</reference>
<dbReference type="EMBL" id="JARKHS020003046">
    <property type="protein sequence ID" value="KAK8786086.1"/>
    <property type="molecule type" value="Genomic_DNA"/>
</dbReference>
<dbReference type="Proteomes" id="UP001321473">
    <property type="component" value="Unassembled WGS sequence"/>
</dbReference>
<dbReference type="Pfam" id="PF12697">
    <property type="entry name" value="Abhydrolase_6"/>
    <property type="match status" value="1"/>
</dbReference>
<feature type="region of interest" description="Disordered" evidence="6">
    <location>
        <begin position="246"/>
        <end position="292"/>
    </location>
</feature>
<dbReference type="InterPro" id="IPR000073">
    <property type="entry name" value="AB_hydrolase_1"/>
</dbReference>
<gene>
    <name evidence="8" type="ORF">V5799_007556</name>
</gene>
<organism evidence="8 9">
    <name type="scientific">Amblyomma americanum</name>
    <name type="common">Lone star tick</name>
    <dbReference type="NCBI Taxonomy" id="6943"/>
    <lineage>
        <taxon>Eukaryota</taxon>
        <taxon>Metazoa</taxon>
        <taxon>Ecdysozoa</taxon>
        <taxon>Arthropoda</taxon>
        <taxon>Chelicerata</taxon>
        <taxon>Arachnida</taxon>
        <taxon>Acari</taxon>
        <taxon>Parasitiformes</taxon>
        <taxon>Ixodida</taxon>
        <taxon>Ixodoidea</taxon>
        <taxon>Ixodidae</taxon>
        <taxon>Amblyomminae</taxon>
        <taxon>Amblyomma</taxon>
    </lineage>
</organism>
<dbReference type="PANTHER" id="PTHR14189">
    <property type="entry name" value="PROTEIN PHOSPHATASE METHYLESTERASE-1 RELATED"/>
    <property type="match status" value="1"/>
</dbReference>
<evidence type="ECO:0000256" key="5">
    <source>
        <dbReference type="ARBA" id="ARBA00049203"/>
    </source>
</evidence>
<comment type="catalytic activity">
    <reaction evidence="5">
        <text>[phosphatase 2A protein]-C-terminal L-leucine methyl ester + H2O = [phosphatase 2A protein]-C-terminal L-leucine + methanol + H(+)</text>
        <dbReference type="Rhea" id="RHEA:48548"/>
        <dbReference type="Rhea" id="RHEA-COMP:12134"/>
        <dbReference type="Rhea" id="RHEA-COMP:12135"/>
        <dbReference type="ChEBI" id="CHEBI:15377"/>
        <dbReference type="ChEBI" id="CHEBI:15378"/>
        <dbReference type="ChEBI" id="CHEBI:17790"/>
        <dbReference type="ChEBI" id="CHEBI:90516"/>
        <dbReference type="ChEBI" id="CHEBI:90517"/>
        <dbReference type="EC" id="3.1.1.89"/>
    </reaction>
</comment>
<dbReference type="EC" id="3.1.1.89" evidence="2"/>
<evidence type="ECO:0000313" key="8">
    <source>
        <dbReference type="EMBL" id="KAK8786086.1"/>
    </source>
</evidence>
<accession>A0AAQ4FGK2</accession>
<dbReference type="GO" id="GO:0051723">
    <property type="term" value="F:protein methylesterase activity"/>
    <property type="evidence" value="ECO:0007669"/>
    <property type="project" value="UniProtKB-EC"/>
</dbReference>
<feature type="domain" description="AB hydrolase-1" evidence="7">
    <location>
        <begin position="71"/>
        <end position="217"/>
    </location>
</feature>
<dbReference type="SUPFAM" id="SSF53474">
    <property type="entry name" value="alpha/beta-Hydrolases"/>
    <property type="match status" value="1"/>
</dbReference>
<dbReference type="InterPro" id="IPR016812">
    <property type="entry name" value="PPase_methylesterase_euk"/>
</dbReference>
<protein>
    <recommendedName>
        <fullName evidence="2">protein phosphatase methylesterase-1</fullName>
        <ecNumber evidence="2">3.1.1.89</ecNumber>
    </recommendedName>
</protein>
<dbReference type="Gene3D" id="3.40.50.1820">
    <property type="entry name" value="alpha/beta hydrolase"/>
    <property type="match status" value="1"/>
</dbReference>
<keyword evidence="3" id="KW-0719">Serine esterase</keyword>
<keyword evidence="4" id="KW-0378">Hydrolase</keyword>
<evidence type="ECO:0000256" key="4">
    <source>
        <dbReference type="ARBA" id="ARBA00022801"/>
    </source>
</evidence>
<keyword evidence="9" id="KW-1185">Reference proteome</keyword>
<evidence type="ECO:0000259" key="7">
    <source>
        <dbReference type="Pfam" id="PF12697"/>
    </source>
</evidence>
<sequence length="445" mass="48716">MSLQKQVLKNRLPPMRVKPFSRSMEKGRSGMLRRDYTPLSWRSYFSEARSVKTSDTDTFRVYTKGSQGPLLLLLHGGGYSGLTWSLFTNDICHNIECQVAALDIRGHVARSPGSSTGYGLGGQGVALAGETVTSNETDLSADTLSSDIGNVYHAMYPDGYQPSVVLIGHSMGGAVAVHAASKGVIPNLIGLIVIDVVEGTALEALQSMQSFLRGRPASFKSLEYAIEWCVRSGQVRNLESARVSMPSQLKNAKTGEPATKCLPATPGSPGSADTKFGRSVNDAAPRSIPRPDQIAEIPEESAAGETGPSQSFASEFRQPSSTCPAGLLACLVCFYLFRCQSCFFWQGWTDLIRISPLVRCKENFKCKYFLSVGMLSMKMSLERLRMLWPHFLCVTSLLSQHLTFNGHFQHARFEASYITCHMSYCTNKMLCNVSIAFVLLLLSLV</sequence>
<evidence type="ECO:0000256" key="1">
    <source>
        <dbReference type="ARBA" id="ARBA00008645"/>
    </source>
</evidence>
<proteinExistence type="inferred from homology"/>
<dbReference type="AlphaFoldDB" id="A0AAQ4FGK2"/>
<evidence type="ECO:0000256" key="2">
    <source>
        <dbReference type="ARBA" id="ARBA00013111"/>
    </source>
</evidence>
<name>A0AAQ4FGK2_AMBAM</name>